<protein>
    <submittedName>
        <fullName evidence="1">Uncharacterized protein</fullName>
    </submittedName>
</protein>
<sequence length="253" mass="27401">MAENSETVVERVTLTVSEGKRLIAKGLAHYAPVVEKLQQGTIIICRGSSNTYVAEELLRTNLTPGAFLTGRIQPAVATPFKVDEPLGEIVLKNGGWQPEMKYLDGLRSMQSDDIIFKGANLVNYSDRTAAVCVGHPTGGTMGMFLPFVEEQGLRLIIPVGLEKQTSQNLVELEEKSRSDHELNKKVPWLKVLPGEIFTEIEAIQQFADVDVYQIASGGISGAEGAVTLAIKGTPSEVKKALNAVQAVYGESVF</sequence>
<reference evidence="1 2" key="1">
    <citation type="submission" date="2020-01" db="EMBL/GenBank/DDBJ databases">
        <title>Ponticoccus aerotolerans gen. nov., sp. nov., an anaerobic bacterium and proposal of Ponticoccusceae fam. nov., Ponticoccusles ord. nov. and Ponticoccuse classis nov. in the phylum Kiritimatiellaeota.</title>
        <authorList>
            <person name="Zhou L.Y."/>
            <person name="Du Z.J."/>
        </authorList>
    </citation>
    <scope>NUCLEOTIDE SEQUENCE [LARGE SCALE GENOMIC DNA]</scope>
    <source>
        <strain evidence="1 2">S-5007</strain>
    </source>
</reference>
<evidence type="ECO:0000313" key="1">
    <source>
        <dbReference type="EMBL" id="QHI70614.1"/>
    </source>
</evidence>
<keyword evidence="2" id="KW-1185">Reference proteome</keyword>
<dbReference type="Proteomes" id="UP000464954">
    <property type="component" value="Chromosome"/>
</dbReference>
<dbReference type="EMBL" id="CP047593">
    <property type="protein sequence ID" value="QHI70614.1"/>
    <property type="molecule type" value="Genomic_DNA"/>
</dbReference>
<dbReference type="KEGG" id="taer:GT409_14590"/>
<accession>A0A6P1MDH2</accession>
<organism evidence="1 2">
    <name type="scientific">Tichowtungia aerotolerans</name>
    <dbReference type="NCBI Taxonomy" id="2697043"/>
    <lineage>
        <taxon>Bacteria</taxon>
        <taxon>Pseudomonadati</taxon>
        <taxon>Kiritimatiellota</taxon>
        <taxon>Tichowtungiia</taxon>
        <taxon>Tichowtungiales</taxon>
        <taxon>Tichowtungiaceae</taxon>
        <taxon>Tichowtungia</taxon>
    </lineage>
</organism>
<dbReference type="AlphaFoldDB" id="A0A6P1MDH2"/>
<dbReference type="RefSeq" id="WP_160629788.1">
    <property type="nucleotide sequence ID" value="NZ_CP047593.1"/>
</dbReference>
<evidence type="ECO:0000313" key="2">
    <source>
        <dbReference type="Proteomes" id="UP000464954"/>
    </source>
</evidence>
<proteinExistence type="predicted"/>
<gene>
    <name evidence="1" type="ORF">GT409_14590</name>
</gene>
<name>A0A6P1MDH2_9BACT</name>